<feature type="compositionally biased region" description="Low complexity" evidence="1">
    <location>
        <begin position="29"/>
        <end position="43"/>
    </location>
</feature>
<keyword evidence="3" id="KW-1185">Reference proteome</keyword>
<protein>
    <submittedName>
        <fullName evidence="2">Uncharacterized protein</fullName>
    </submittedName>
</protein>
<feature type="compositionally biased region" description="Low complexity" evidence="1">
    <location>
        <begin position="103"/>
        <end position="119"/>
    </location>
</feature>
<evidence type="ECO:0000313" key="2">
    <source>
        <dbReference type="EMBL" id="KAI7838385.1"/>
    </source>
</evidence>
<dbReference type="Proteomes" id="UP001205105">
    <property type="component" value="Unassembled WGS sequence"/>
</dbReference>
<gene>
    <name evidence="2" type="ORF">COHA_007842</name>
</gene>
<accession>A0AAD5H316</accession>
<dbReference type="EMBL" id="JADXDR010000128">
    <property type="protein sequence ID" value="KAI7838385.1"/>
    <property type="molecule type" value="Genomic_DNA"/>
</dbReference>
<comment type="caution">
    <text evidence="2">The sequence shown here is derived from an EMBL/GenBank/DDBJ whole genome shotgun (WGS) entry which is preliminary data.</text>
</comment>
<feature type="compositionally biased region" description="Gly residues" evidence="1">
    <location>
        <begin position="44"/>
        <end position="60"/>
    </location>
</feature>
<evidence type="ECO:0000313" key="3">
    <source>
        <dbReference type="Proteomes" id="UP001205105"/>
    </source>
</evidence>
<reference evidence="2" key="1">
    <citation type="submission" date="2020-11" db="EMBL/GenBank/DDBJ databases">
        <title>Chlorella ohadii genome sequencing and assembly.</title>
        <authorList>
            <person name="Murik O."/>
            <person name="Treves H."/>
            <person name="Kedem I."/>
            <person name="Shotland Y."/>
            <person name="Kaplan A."/>
        </authorList>
    </citation>
    <scope>NUCLEOTIDE SEQUENCE</scope>
    <source>
        <strain evidence="2">1</strain>
    </source>
</reference>
<sequence>MWMRMVELGSARTGGRYTKEQAVEFLTSPGDPDAYPGAAEPAGGPAGDAADGGGGGGNGGAPAAAGVAAAFNEAREHQASDNQGEQQGGRVRSPEPEAEAEGEAAAGTSSWAAAAGTSTVGEQQAASGGWEDERPGAAPDEMAALLAKLAKLGLFELASSAFIAKLARGAVDVDELAAAFQQAETVAPTDANLDFGMLRTAGMRDIAVAALAAVNFRHVQVTGKPLRPAGKNTVWVRFPGSRPSAPGFATPYSAAHNSMPLYVLACQAVQYDSLGGAQLLKPALVECVQRFVCGEDEGKRCSFAAAHQAADAAAQAVAAAGIDSLTPAQKDAYKAALLADPVHKRLAQDMVDVWGEGQPLAVAYAELADHIPVLEKLLVGEASEVQPAAGTAAVQAALLALAPLGFEAALGVTPAIQELDWIEFSGDMLRGMAERLDADVAKEQASRHPIAGPGLKGRALAASMLRKRRAPERQQANRHLAGGAGMLP</sequence>
<feature type="compositionally biased region" description="Low complexity" evidence="1">
    <location>
        <begin position="61"/>
        <end position="70"/>
    </location>
</feature>
<dbReference type="AlphaFoldDB" id="A0AAD5H316"/>
<evidence type="ECO:0000256" key="1">
    <source>
        <dbReference type="SAM" id="MobiDB-lite"/>
    </source>
</evidence>
<feature type="region of interest" description="Disordered" evidence="1">
    <location>
        <begin position="1"/>
        <end position="136"/>
    </location>
</feature>
<feature type="region of interest" description="Disordered" evidence="1">
    <location>
        <begin position="467"/>
        <end position="488"/>
    </location>
</feature>
<name>A0AAD5H316_9CHLO</name>
<proteinExistence type="predicted"/>
<organism evidence="2 3">
    <name type="scientific">Chlorella ohadii</name>
    <dbReference type="NCBI Taxonomy" id="2649997"/>
    <lineage>
        <taxon>Eukaryota</taxon>
        <taxon>Viridiplantae</taxon>
        <taxon>Chlorophyta</taxon>
        <taxon>core chlorophytes</taxon>
        <taxon>Trebouxiophyceae</taxon>
        <taxon>Chlorellales</taxon>
        <taxon>Chlorellaceae</taxon>
        <taxon>Chlorella clade</taxon>
        <taxon>Chlorella</taxon>
    </lineage>
</organism>